<feature type="region of interest" description="Disordered" evidence="1">
    <location>
        <begin position="19"/>
        <end position="45"/>
    </location>
</feature>
<feature type="region of interest" description="Disordered" evidence="1">
    <location>
        <begin position="75"/>
        <end position="96"/>
    </location>
</feature>
<evidence type="ECO:0000313" key="3">
    <source>
        <dbReference type="Proteomes" id="UP000265520"/>
    </source>
</evidence>
<dbReference type="AlphaFoldDB" id="A0A392NPD4"/>
<keyword evidence="3" id="KW-1185">Reference proteome</keyword>
<proteinExistence type="predicted"/>
<comment type="caution">
    <text evidence="2">The sequence shown here is derived from an EMBL/GenBank/DDBJ whole genome shotgun (WGS) entry which is preliminary data.</text>
</comment>
<protein>
    <submittedName>
        <fullName evidence="2">Uncharacterized protein</fullName>
    </submittedName>
</protein>
<evidence type="ECO:0000313" key="2">
    <source>
        <dbReference type="EMBL" id="MCI01748.1"/>
    </source>
</evidence>
<accession>A0A392NPD4</accession>
<sequence>KEKNFVRNCFSVKFLPSTRSPSLAAVDPPPAVDQISVPRRRQSSTCRRPVNRHQFFFLLYEIMEVEEKKKLLKIHGSRSRLNRRQHSSKTDGGVEA</sequence>
<dbReference type="EMBL" id="LXQA010046984">
    <property type="protein sequence ID" value="MCI01748.1"/>
    <property type="molecule type" value="Genomic_DNA"/>
</dbReference>
<reference evidence="2 3" key="1">
    <citation type="journal article" date="2018" name="Front. Plant Sci.">
        <title>Red Clover (Trifolium pratense) and Zigzag Clover (T. medium) - A Picture of Genomic Similarities and Differences.</title>
        <authorList>
            <person name="Dluhosova J."/>
            <person name="Istvanek J."/>
            <person name="Nedelnik J."/>
            <person name="Repkova J."/>
        </authorList>
    </citation>
    <scope>NUCLEOTIDE SEQUENCE [LARGE SCALE GENOMIC DNA]</scope>
    <source>
        <strain evidence="3">cv. 10/8</strain>
        <tissue evidence="2">Leaf</tissue>
    </source>
</reference>
<evidence type="ECO:0000256" key="1">
    <source>
        <dbReference type="SAM" id="MobiDB-lite"/>
    </source>
</evidence>
<organism evidence="2 3">
    <name type="scientific">Trifolium medium</name>
    <dbReference type="NCBI Taxonomy" id="97028"/>
    <lineage>
        <taxon>Eukaryota</taxon>
        <taxon>Viridiplantae</taxon>
        <taxon>Streptophyta</taxon>
        <taxon>Embryophyta</taxon>
        <taxon>Tracheophyta</taxon>
        <taxon>Spermatophyta</taxon>
        <taxon>Magnoliopsida</taxon>
        <taxon>eudicotyledons</taxon>
        <taxon>Gunneridae</taxon>
        <taxon>Pentapetalae</taxon>
        <taxon>rosids</taxon>
        <taxon>fabids</taxon>
        <taxon>Fabales</taxon>
        <taxon>Fabaceae</taxon>
        <taxon>Papilionoideae</taxon>
        <taxon>50 kb inversion clade</taxon>
        <taxon>NPAAA clade</taxon>
        <taxon>Hologalegina</taxon>
        <taxon>IRL clade</taxon>
        <taxon>Trifolieae</taxon>
        <taxon>Trifolium</taxon>
    </lineage>
</organism>
<feature type="compositionally biased region" description="Basic residues" evidence="1">
    <location>
        <begin position="75"/>
        <end position="87"/>
    </location>
</feature>
<dbReference type="Proteomes" id="UP000265520">
    <property type="component" value="Unassembled WGS sequence"/>
</dbReference>
<feature type="non-terminal residue" evidence="2">
    <location>
        <position position="1"/>
    </location>
</feature>
<name>A0A392NPD4_9FABA</name>